<dbReference type="AlphaFoldDB" id="U3A638"/>
<keyword evidence="1" id="KW-0732">Signal</keyword>
<dbReference type="RefSeq" id="WP_021706750.1">
    <property type="nucleotide sequence ID" value="NZ_BATJ01000019.1"/>
</dbReference>
<evidence type="ECO:0000313" key="3">
    <source>
        <dbReference type="Proteomes" id="UP000016570"/>
    </source>
</evidence>
<dbReference type="eggNOG" id="ENOG502Z8EC">
    <property type="taxonomic scope" value="Bacteria"/>
</dbReference>
<reference evidence="2 3" key="1">
    <citation type="submission" date="2013-09" db="EMBL/GenBank/DDBJ databases">
        <title>Whole genome shotgun sequence of Vibrio proteolyticus NBRC 13287.</title>
        <authorList>
            <person name="Isaki S."/>
            <person name="Hosoyama A."/>
            <person name="Numata M."/>
            <person name="Hashimoto M."/>
            <person name="Hosoyama Y."/>
            <person name="Tsuchikane K."/>
            <person name="Noguchi M."/>
            <person name="Hirakata S."/>
            <person name="Ichikawa N."/>
            <person name="Ohji S."/>
            <person name="Yamazoe A."/>
            <person name="Fujita N."/>
        </authorList>
    </citation>
    <scope>NUCLEOTIDE SEQUENCE [LARGE SCALE GENOMIC DNA]</scope>
    <source>
        <strain evidence="2 3">NBRC 13287</strain>
    </source>
</reference>
<dbReference type="STRING" id="1219065.VPR01S_19_00640"/>
<keyword evidence="3" id="KW-1185">Reference proteome</keyword>
<dbReference type="EMBL" id="BATJ01000019">
    <property type="protein sequence ID" value="GAD68782.1"/>
    <property type="molecule type" value="Genomic_DNA"/>
</dbReference>
<dbReference type="Pfam" id="PF11308">
    <property type="entry name" value="Glyco_hydro_129"/>
    <property type="match status" value="1"/>
</dbReference>
<proteinExistence type="predicted"/>
<name>U3A638_VIBPR</name>
<sequence>MKIQILLAGALALTIALPTKALTLSRAQQTWQIDPATLAISVQTSDALLSVNQDALSINDTPQQADMLSQSATQAEWRLLPSGVRVSATLEHALQLSFSWPPDRAVARAQPVSLNWFELAQQQSQTLLLPLDEGMRIPIRHAGWARYLTEHHSGSNTTQDLKMPFWSVQQGTRFISYHLTHPTNNQLFFSQSGGTLGMTARHQFTSLNQTQPFTLAISLGHHALDGAKAYRRWRDQQGLRQSLADKRRVNPLVEKLIGASHVYLFGRDLLAQEDVNDWWGLKNWYFRQPILHPSETVRQELTDRKHEQQWMSAYHRRLLVADINQALNRMISPAENGTVREQYLAAQQRKQWLTEQAGAYLHPPSSWGQGLSSKMVTTLQQAGLNQLWIGLDNWMPAFYQPQVVDQMKQAGYLLGVYDSYNTAIDKGVNDSWLTAQLPDEMRRECAIEIADGSKKTGFRGHGFYLNPACRMDYVQNRVREVLRYGRFNSLFLDVDATAMAREDYHAKSSESAMLRAFNQRMTTLATNEPVVLGSEDGNALTTTGIVFAHGMETVGFGWRDPAMTTQRQSPYFLGAWYPDEKPDFFFKSARVKPMYRELLFAPQFKVPLYQAVFHDEVINSHHWHTDSLKFSDVKTVRDLQAMLYNTPAMVHLSRDEASAPDSPRIRQLQHYQQIFAPLHQVLWDKALVDFVWLDTSGQVQQTRFSDGSQLTANFSAKAYELDSGEVLPGGTLLAQLSNGKTLRWRSLPLTVPPHKTG</sequence>
<comment type="caution">
    <text evidence="2">The sequence shown here is derived from an EMBL/GenBank/DDBJ whole genome shotgun (WGS) entry which is preliminary data.</text>
</comment>
<feature type="signal peptide" evidence="1">
    <location>
        <begin position="1"/>
        <end position="21"/>
    </location>
</feature>
<feature type="chain" id="PRO_5004639132" description="Glycosyl hydrolase" evidence="1">
    <location>
        <begin position="22"/>
        <end position="757"/>
    </location>
</feature>
<protein>
    <recommendedName>
        <fullName evidence="4">Glycosyl hydrolase</fullName>
    </recommendedName>
</protein>
<dbReference type="InterPro" id="IPR021459">
    <property type="entry name" value="GH101-related"/>
</dbReference>
<accession>U3A638</accession>
<evidence type="ECO:0000256" key="1">
    <source>
        <dbReference type="SAM" id="SignalP"/>
    </source>
</evidence>
<gene>
    <name evidence="2" type="ORF">VPR01S_19_00640</name>
</gene>
<dbReference type="Proteomes" id="UP000016570">
    <property type="component" value="Unassembled WGS sequence"/>
</dbReference>
<evidence type="ECO:0000313" key="2">
    <source>
        <dbReference type="EMBL" id="GAD68782.1"/>
    </source>
</evidence>
<organism evidence="2 3">
    <name type="scientific">Vibrio proteolyticus NBRC 13287</name>
    <dbReference type="NCBI Taxonomy" id="1219065"/>
    <lineage>
        <taxon>Bacteria</taxon>
        <taxon>Pseudomonadati</taxon>
        <taxon>Pseudomonadota</taxon>
        <taxon>Gammaproteobacteria</taxon>
        <taxon>Vibrionales</taxon>
        <taxon>Vibrionaceae</taxon>
        <taxon>Vibrio</taxon>
    </lineage>
</organism>
<evidence type="ECO:0008006" key="4">
    <source>
        <dbReference type="Google" id="ProtNLM"/>
    </source>
</evidence>